<organism evidence="2 3">
    <name type="scientific">Ophiobolus disseminans</name>
    <dbReference type="NCBI Taxonomy" id="1469910"/>
    <lineage>
        <taxon>Eukaryota</taxon>
        <taxon>Fungi</taxon>
        <taxon>Dikarya</taxon>
        <taxon>Ascomycota</taxon>
        <taxon>Pezizomycotina</taxon>
        <taxon>Dothideomycetes</taxon>
        <taxon>Pleosporomycetidae</taxon>
        <taxon>Pleosporales</taxon>
        <taxon>Pleosporineae</taxon>
        <taxon>Phaeosphaeriaceae</taxon>
        <taxon>Ophiobolus</taxon>
    </lineage>
</organism>
<dbReference type="PANTHER" id="PTHR24148">
    <property type="entry name" value="ANKYRIN REPEAT DOMAIN-CONTAINING PROTEIN 39 HOMOLOG-RELATED"/>
    <property type="match status" value="1"/>
</dbReference>
<reference evidence="2" key="1">
    <citation type="journal article" date="2020" name="Stud. Mycol.">
        <title>101 Dothideomycetes genomes: a test case for predicting lifestyles and emergence of pathogens.</title>
        <authorList>
            <person name="Haridas S."/>
            <person name="Albert R."/>
            <person name="Binder M."/>
            <person name="Bloem J."/>
            <person name="Labutti K."/>
            <person name="Salamov A."/>
            <person name="Andreopoulos B."/>
            <person name="Baker S."/>
            <person name="Barry K."/>
            <person name="Bills G."/>
            <person name="Bluhm B."/>
            <person name="Cannon C."/>
            <person name="Castanera R."/>
            <person name="Culley D."/>
            <person name="Daum C."/>
            <person name="Ezra D."/>
            <person name="Gonzalez J."/>
            <person name="Henrissat B."/>
            <person name="Kuo A."/>
            <person name="Liang C."/>
            <person name="Lipzen A."/>
            <person name="Lutzoni F."/>
            <person name="Magnuson J."/>
            <person name="Mondo S."/>
            <person name="Nolan M."/>
            <person name="Ohm R."/>
            <person name="Pangilinan J."/>
            <person name="Park H.-J."/>
            <person name="Ramirez L."/>
            <person name="Alfaro M."/>
            <person name="Sun H."/>
            <person name="Tritt A."/>
            <person name="Yoshinaga Y."/>
            <person name="Zwiers L.-H."/>
            <person name="Turgeon B."/>
            <person name="Goodwin S."/>
            <person name="Spatafora J."/>
            <person name="Crous P."/>
            <person name="Grigoriev I."/>
        </authorList>
    </citation>
    <scope>NUCLEOTIDE SEQUENCE</scope>
    <source>
        <strain evidence="2">CBS 113818</strain>
    </source>
</reference>
<gene>
    <name evidence="2" type="ORF">CC86DRAFT_328062</name>
</gene>
<evidence type="ECO:0000313" key="3">
    <source>
        <dbReference type="Proteomes" id="UP000799424"/>
    </source>
</evidence>
<dbReference type="EMBL" id="MU006231">
    <property type="protein sequence ID" value="KAF2823986.1"/>
    <property type="molecule type" value="Genomic_DNA"/>
</dbReference>
<evidence type="ECO:0000259" key="1">
    <source>
        <dbReference type="Pfam" id="PF06985"/>
    </source>
</evidence>
<protein>
    <submittedName>
        <fullName evidence="2">HET-domain-containing protein</fullName>
    </submittedName>
</protein>
<dbReference type="Pfam" id="PF26639">
    <property type="entry name" value="Het-6_barrel"/>
    <property type="match status" value="1"/>
</dbReference>
<dbReference type="Proteomes" id="UP000799424">
    <property type="component" value="Unassembled WGS sequence"/>
</dbReference>
<dbReference type="Pfam" id="PF06985">
    <property type="entry name" value="HET"/>
    <property type="match status" value="1"/>
</dbReference>
<keyword evidence="3" id="KW-1185">Reference proteome</keyword>
<dbReference type="InterPro" id="IPR052895">
    <property type="entry name" value="HetReg/Transcr_Mod"/>
</dbReference>
<dbReference type="PANTHER" id="PTHR24148:SF64">
    <property type="entry name" value="HETEROKARYON INCOMPATIBILITY DOMAIN-CONTAINING PROTEIN"/>
    <property type="match status" value="1"/>
</dbReference>
<feature type="domain" description="Heterokaryon incompatibility" evidence="1">
    <location>
        <begin position="56"/>
        <end position="208"/>
    </location>
</feature>
<name>A0A6A6ZT55_9PLEO</name>
<dbReference type="OrthoDB" id="2157530at2759"/>
<dbReference type="InterPro" id="IPR010730">
    <property type="entry name" value="HET"/>
</dbReference>
<accession>A0A6A6ZT55</accession>
<sequence>MTTSAALNAYEYSQLPNGGDAENAGPFIRYLVLHAGSGDDPLECTLRTVLMADTSYEAVSYVWGSDVRDQQIICDGRTLALTTNLFRVLKRIRQPDAPRSIWADLICIDQDNLDEKGHQVGIMGQIYRHASRVLIHMGDKDQGHGPMVCSLLNNICYIIDSILPLIPKGWNTFPYPRSDEPILTDPRWDSLLLLLEETWFTRGWVVREAGFAQDGQVFWGDSEFSWVALMKTLNWLYKRGVKTLYAKGFDSRIPLAHLEIYEDRNAEYAKLFTTEMTWVDQSLLGYLSLTRQLNLKDPRDRIYAFLELVENEGRPVHLRPNYKDSYLHVYQQFAPTVTDDTALKVKGVIVDTVLYASEALDFSTTTIATVVEIWKAMEALVSDSPYPTLNRLSVFIGVLTAGTREGDVMDWLKSDAAYYRTIYENHGSPDHLAPPSWLAEDGSNILFHNTVKGYTHNRKITLSERGYMGLAPSLAQKGDSCGIIFGCTTPCILRPTELKDNYQYLGATFVVGQKHWRTSDGRVIFSEILGAAGSKDWSKWDVEEQDIYLC</sequence>
<dbReference type="AlphaFoldDB" id="A0A6A6ZT55"/>
<evidence type="ECO:0000313" key="2">
    <source>
        <dbReference type="EMBL" id="KAF2823986.1"/>
    </source>
</evidence>
<proteinExistence type="predicted"/>